<evidence type="ECO:0000259" key="4">
    <source>
        <dbReference type="PROSITE" id="PS50126"/>
    </source>
</evidence>
<keyword evidence="6" id="KW-1185">Reference proteome</keyword>
<feature type="region of interest" description="Disordered" evidence="3">
    <location>
        <begin position="1"/>
        <end position="31"/>
    </location>
</feature>
<dbReference type="InterPro" id="IPR003029">
    <property type="entry name" value="S1_domain"/>
</dbReference>
<gene>
    <name evidence="5" type="ORF">IV203_026883</name>
</gene>
<reference evidence="5" key="1">
    <citation type="journal article" date="2021" name="Sci. Rep.">
        <title>Diploid genomic architecture of Nitzschia inconspicua, an elite biomass production diatom.</title>
        <authorList>
            <person name="Oliver A."/>
            <person name="Podell S."/>
            <person name="Pinowska A."/>
            <person name="Traller J.C."/>
            <person name="Smith S.R."/>
            <person name="McClure R."/>
            <person name="Beliaev A."/>
            <person name="Bohutskyi P."/>
            <person name="Hill E.A."/>
            <person name="Rabines A."/>
            <person name="Zheng H."/>
            <person name="Allen L.Z."/>
            <person name="Kuo A."/>
            <person name="Grigoriev I.V."/>
            <person name="Allen A.E."/>
            <person name="Hazlebeck D."/>
            <person name="Allen E.E."/>
        </authorList>
    </citation>
    <scope>NUCLEOTIDE SEQUENCE</scope>
    <source>
        <strain evidence="5">Hildebrandi</strain>
    </source>
</reference>
<dbReference type="PROSITE" id="PS50126">
    <property type="entry name" value="S1"/>
    <property type="match status" value="1"/>
</dbReference>
<evidence type="ECO:0000256" key="2">
    <source>
        <dbReference type="ARBA" id="ARBA00022835"/>
    </source>
</evidence>
<dbReference type="PANTHER" id="PTHR21321">
    <property type="entry name" value="PNAS-3 RELATED"/>
    <property type="match status" value="1"/>
</dbReference>
<dbReference type="InterPro" id="IPR025721">
    <property type="entry name" value="Exosome_cplx_N_dom"/>
</dbReference>
<dbReference type="CDD" id="cd22525">
    <property type="entry name" value="KH-I_Rrp4_eukar"/>
    <property type="match status" value="1"/>
</dbReference>
<evidence type="ECO:0000256" key="1">
    <source>
        <dbReference type="ARBA" id="ARBA00004123"/>
    </source>
</evidence>
<dbReference type="GO" id="GO:0004527">
    <property type="term" value="F:exonuclease activity"/>
    <property type="evidence" value="ECO:0007669"/>
    <property type="project" value="UniProtKB-KW"/>
</dbReference>
<dbReference type="Pfam" id="PF14382">
    <property type="entry name" value="ECR1_N"/>
    <property type="match status" value="1"/>
</dbReference>
<dbReference type="AlphaFoldDB" id="A0A9K3PXL7"/>
<dbReference type="InterPro" id="IPR026699">
    <property type="entry name" value="Exosome_RNA_bind1/RRP40/RRP4"/>
</dbReference>
<proteinExistence type="predicted"/>
<dbReference type="EMBL" id="JAGRRH010000010">
    <property type="protein sequence ID" value="KAG7363522.1"/>
    <property type="molecule type" value="Genomic_DNA"/>
</dbReference>
<keyword evidence="5" id="KW-0269">Exonuclease</keyword>
<organism evidence="5 6">
    <name type="scientific">Nitzschia inconspicua</name>
    <dbReference type="NCBI Taxonomy" id="303405"/>
    <lineage>
        <taxon>Eukaryota</taxon>
        <taxon>Sar</taxon>
        <taxon>Stramenopiles</taxon>
        <taxon>Ochrophyta</taxon>
        <taxon>Bacillariophyta</taxon>
        <taxon>Bacillariophyceae</taxon>
        <taxon>Bacillariophycidae</taxon>
        <taxon>Bacillariales</taxon>
        <taxon>Bacillariaceae</taxon>
        <taxon>Nitzschia</taxon>
    </lineage>
</organism>
<comment type="caution">
    <text evidence="5">The sequence shown here is derived from an EMBL/GenBank/DDBJ whole genome shotgun (WGS) entry which is preliminary data.</text>
</comment>
<dbReference type="Pfam" id="PF15985">
    <property type="entry name" value="KH_6"/>
    <property type="match status" value="1"/>
</dbReference>
<reference evidence="5" key="2">
    <citation type="submission" date="2021-04" db="EMBL/GenBank/DDBJ databases">
        <authorList>
            <person name="Podell S."/>
        </authorList>
    </citation>
    <scope>NUCLEOTIDE SEQUENCE</scope>
    <source>
        <strain evidence="5">Hildebrandi</strain>
    </source>
</reference>
<dbReference type="GO" id="GO:0071051">
    <property type="term" value="P:poly(A)-dependent snoRNA 3'-end processing"/>
    <property type="evidence" value="ECO:0007669"/>
    <property type="project" value="TreeGrafter"/>
</dbReference>
<name>A0A9K3PXL7_9STRA</name>
<dbReference type="GO" id="GO:0034475">
    <property type="term" value="P:U4 snRNA 3'-end processing"/>
    <property type="evidence" value="ECO:0007669"/>
    <property type="project" value="TreeGrafter"/>
</dbReference>
<dbReference type="GO" id="GO:0071034">
    <property type="term" value="P:CUT catabolic process"/>
    <property type="evidence" value="ECO:0007669"/>
    <property type="project" value="TreeGrafter"/>
</dbReference>
<dbReference type="GO" id="GO:0071038">
    <property type="term" value="P:TRAMP-dependent tRNA surveillance pathway"/>
    <property type="evidence" value="ECO:0007669"/>
    <property type="project" value="TreeGrafter"/>
</dbReference>
<dbReference type="InterPro" id="IPR048565">
    <property type="entry name" value="S1_RRP4"/>
</dbReference>
<dbReference type="GO" id="GO:0000177">
    <property type="term" value="C:cytoplasmic exosome (RNase complex)"/>
    <property type="evidence" value="ECO:0007669"/>
    <property type="project" value="TreeGrafter"/>
</dbReference>
<feature type="domain" description="S1 motif" evidence="4">
    <location>
        <begin position="106"/>
        <end position="186"/>
    </location>
</feature>
<dbReference type="CDD" id="cd05789">
    <property type="entry name" value="S1_Rrp4"/>
    <property type="match status" value="1"/>
</dbReference>
<dbReference type="PANTHER" id="PTHR21321:SF4">
    <property type="entry name" value="EXOSOME COMPLEX COMPONENT RRP4"/>
    <property type="match status" value="1"/>
</dbReference>
<keyword evidence="5" id="KW-0378">Hydrolase</keyword>
<protein>
    <submittedName>
        <fullName evidence="5">Exosome complex exonuclease</fullName>
    </submittedName>
</protein>
<dbReference type="GO" id="GO:0003723">
    <property type="term" value="F:RNA binding"/>
    <property type="evidence" value="ECO:0007669"/>
    <property type="project" value="InterPro"/>
</dbReference>
<keyword evidence="2" id="KW-0271">Exosome</keyword>
<dbReference type="Pfam" id="PF21266">
    <property type="entry name" value="S1_RRP4"/>
    <property type="match status" value="1"/>
</dbReference>
<dbReference type="Proteomes" id="UP000693970">
    <property type="component" value="Unassembled WGS sequence"/>
</dbReference>
<keyword evidence="5" id="KW-0540">Nuclease</keyword>
<dbReference type="InterPro" id="IPR004088">
    <property type="entry name" value="KH_dom_type_1"/>
</dbReference>
<sequence>MISMDDGDANGMTEAATTAGPRSSSLLSSSSPSHSASQYLVIPGQVIATSSSDSSTTSFLRGHGTFVEQFDGQDRLVATVCGTVHRVNKLITVIPFCETLYQGHVGDLVVGRVTSVGTSRWTVTLLPQQKDASLPLSGVHLPGGAQRLRTAQDQREMRFFLKEGDLISAEVHKVQPSDGSLVLHTRSYRYTKLENGTLIRVPPALIPRQKNHYTTLIGNKLDVLWGTNGNIWIQRKMNDGGGEDAKDMADLQEQLRQEHATTPVDNDTRQSIARLRNAIECLRLVHAMATPENAETVYAKSLEMNLRPFHMLLPENTIRLTEFCRNA</sequence>
<dbReference type="GO" id="GO:0000467">
    <property type="term" value="P:exonucleolytic trimming to generate mature 3'-end of 5.8S rRNA from tricistronic rRNA transcript (SSU-rRNA, 5.8S rRNA, LSU-rRNA)"/>
    <property type="evidence" value="ECO:0007669"/>
    <property type="project" value="TreeGrafter"/>
</dbReference>
<dbReference type="SMART" id="SM00316">
    <property type="entry name" value="S1"/>
    <property type="match status" value="1"/>
</dbReference>
<evidence type="ECO:0000256" key="3">
    <source>
        <dbReference type="SAM" id="MobiDB-lite"/>
    </source>
</evidence>
<dbReference type="OrthoDB" id="1650at2759"/>
<dbReference type="GO" id="GO:0071035">
    <property type="term" value="P:nuclear polyadenylation-dependent rRNA catabolic process"/>
    <property type="evidence" value="ECO:0007669"/>
    <property type="project" value="TreeGrafter"/>
</dbReference>
<accession>A0A9K3PXL7</accession>
<evidence type="ECO:0000313" key="5">
    <source>
        <dbReference type="EMBL" id="KAG7363522.1"/>
    </source>
</evidence>
<evidence type="ECO:0000313" key="6">
    <source>
        <dbReference type="Proteomes" id="UP000693970"/>
    </source>
</evidence>
<dbReference type="GO" id="GO:0000176">
    <property type="term" value="C:nuclear exosome (RNase complex)"/>
    <property type="evidence" value="ECO:0007669"/>
    <property type="project" value="TreeGrafter"/>
</dbReference>
<comment type="subcellular location">
    <subcellularLocation>
        <location evidence="1">Nucleus</location>
    </subcellularLocation>
</comment>